<dbReference type="GO" id="GO:0042626">
    <property type="term" value="F:ATPase-coupled transmembrane transporter activity"/>
    <property type="evidence" value="ECO:0007669"/>
    <property type="project" value="InterPro"/>
</dbReference>
<accession>A0A652LC06</accession>
<feature type="signal peptide" evidence="5">
    <location>
        <begin position="1"/>
        <end position="18"/>
    </location>
</feature>
<comment type="subcellular location">
    <subcellularLocation>
        <location evidence="1">Periplasm</location>
    </subcellularLocation>
</comment>
<dbReference type="RefSeq" id="WP_147982694.1">
    <property type="nucleotide sequence ID" value="NZ_RDBM01000011.1"/>
</dbReference>
<dbReference type="SUPFAM" id="SSF53850">
    <property type="entry name" value="Periplasmic binding protein-like II"/>
    <property type="match status" value="1"/>
</dbReference>
<dbReference type="InterPro" id="IPR015168">
    <property type="entry name" value="SsuA/THI5"/>
</dbReference>
<dbReference type="NCBIfam" id="TIGR01728">
    <property type="entry name" value="SsuA_fam"/>
    <property type="match status" value="1"/>
</dbReference>
<comment type="similarity">
    <text evidence="2">Belongs to the bacterial solute-binding protein SsuA/TauA family.</text>
</comment>
<evidence type="ECO:0000256" key="5">
    <source>
        <dbReference type="SAM" id="SignalP"/>
    </source>
</evidence>
<evidence type="ECO:0000256" key="2">
    <source>
        <dbReference type="ARBA" id="ARBA00010742"/>
    </source>
</evidence>
<evidence type="ECO:0000256" key="4">
    <source>
        <dbReference type="ARBA" id="ARBA00022729"/>
    </source>
</evidence>
<name>A0A652LC06_9ACTN</name>
<dbReference type="SMART" id="SM00062">
    <property type="entry name" value="PBPb"/>
    <property type="match status" value="1"/>
</dbReference>
<proteinExistence type="inferred from homology"/>
<dbReference type="EMBL" id="RDBM01000011">
    <property type="protein sequence ID" value="TXS33549.1"/>
    <property type="molecule type" value="Genomic_DNA"/>
</dbReference>
<evidence type="ECO:0000259" key="6">
    <source>
        <dbReference type="SMART" id="SM00062"/>
    </source>
</evidence>
<dbReference type="InterPro" id="IPR010067">
    <property type="entry name" value="ABC_SsuA_sub-bd"/>
</dbReference>
<sequence length="329" mass="34580">MRLPQRALTAAVAVSALALYVTGCSGDSSSGGASTVHFGYISDYNGASLLAIADEQGLWKEQGLKSEYSTFTNGPLQIQALGSGNLDFGYIGPGAMWLPASGKARIVAINTLGRADRVIAQPGITSMKDLKGKKVGVPEGTSGAMVLDLALEKAGMSEKDIEKVPMDPSTVVSAFASGQIDGAGLWYPLIDTIKAKKPKLNEVASTAAKDFEDQAFPNAFVAPADGDEKLNAKVVKVLQKANDWRAAHPEESVDVAAALLKVDRDKVAADAANVETLSTADLVARTEDGTVDGWLDGLGEFFVGTGRLKKAPAADTYYEGDLYTKAYKK</sequence>
<evidence type="ECO:0000313" key="7">
    <source>
        <dbReference type="EMBL" id="TXS33549.1"/>
    </source>
</evidence>
<gene>
    <name evidence="7" type="ORF">EAO74_04170</name>
</gene>
<dbReference type="Pfam" id="PF09084">
    <property type="entry name" value="NMT1"/>
    <property type="match status" value="1"/>
</dbReference>
<evidence type="ECO:0000256" key="1">
    <source>
        <dbReference type="ARBA" id="ARBA00004418"/>
    </source>
</evidence>
<comment type="caution">
    <text evidence="7">The sequence shown here is derived from an EMBL/GenBank/DDBJ whole genome shotgun (WGS) entry which is preliminary data.</text>
</comment>
<protein>
    <submittedName>
        <fullName evidence="7">Aliphatic sulfonate ABC transporter substrate-binding protein</fullName>
    </submittedName>
</protein>
<dbReference type="Gene3D" id="3.40.190.10">
    <property type="entry name" value="Periplasmic binding protein-like II"/>
    <property type="match status" value="3"/>
</dbReference>
<reference evidence="7" key="1">
    <citation type="submission" date="2018-10" db="EMBL/GenBank/DDBJ databases">
        <authorList>
            <person name="Hariharan J."/>
            <person name="Choudoir M.J."/>
            <person name="Diebold P."/>
            <person name="Panke-Buisse K."/>
            <person name="Campbell A.N."/>
            <person name="Buckley D.H."/>
        </authorList>
    </citation>
    <scope>NUCLEOTIDE SEQUENCE</scope>
    <source>
        <strain evidence="7">Gb1</strain>
    </source>
</reference>
<feature type="chain" id="PRO_5039300423" evidence="5">
    <location>
        <begin position="19"/>
        <end position="329"/>
    </location>
</feature>
<evidence type="ECO:0000256" key="3">
    <source>
        <dbReference type="ARBA" id="ARBA00022448"/>
    </source>
</evidence>
<dbReference type="AlphaFoldDB" id="A0A652LC06"/>
<feature type="domain" description="Solute-binding protein family 3/N-terminal" evidence="6">
    <location>
        <begin position="35"/>
        <end position="248"/>
    </location>
</feature>
<dbReference type="GO" id="GO:0042597">
    <property type="term" value="C:periplasmic space"/>
    <property type="evidence" value="ECO:0007669"/>
    <property type="project" value="UniProtKB-SubCell"/>
</dbReference>
<dbReference type="PANTHER" id="PTHR30024">
    <property type="entry name" value="ALIPHATIC SULFONATES-BINDING PROTEIN-RELATED"/>
    <property type="match status" value="1"/>
</dbReference>
<dbReference type="InterPro" id="IPR001638">
    <property type="entry name" value="Solute-binding_3/MltF_N"/>
</dbReference>
<dbReference type="PANTHER" id="PTHR30024:SF47">
    <property type="entry name" value="TAURINE-BINDING PERIPLASMIC PROTEIN"/>
    <property type="match status" value="1"/>
</dbReference>
<keyword evidence="4 5" id="KW-0732">Signal</keyword>
<keyword evidence="3" id="KW-0813">Transport</keyword>
<dbReference type="GO" id="GO:0016020">
    <property type="term" value="C:membrane"/>
    <property type="evidence" value="ECO:0007669"/>
    <property type="project" value="InterPro"/>
</dbReference>
<organism evidence="7">
    <name type="scientific">Streptomyces sp. gb1(2016)</name>
    <dbReference type="NCBI Taxonomy" id="1828321"/>
    <lineage>
        <taxon>Bacteria</taxon>
        <taxon>Bacillati</taxon>
        <taxon>Actinomycetota</taxon>
        <taxon>Actinomycetes</taxon>
        <taxon>Kitasatosporales</taxon>
        <taxon>Streptomycetaceae</taxon>
        <taxon>Streptomyces</taxon>
    </lineage>
</organism>